<evidence type="ECO:0000256" key="1">
    <source>
        <dbReference type="ARBA" id="ARBA00022723"/>
    </source>
</evidence>
<evidence type="ECO:0000313" key="8">
    <source>
        <dbReference type="Proteomes" id="UP001158986"/>
    </source>
</evidence>
<protein>
    <recommendedName>
        <fullName evidence="6">FYVE-type domain-containing protein</fullName>
    </recommendedName>
</protein>
<feature type="domain" description="FYVE-type" evidence="6">
    <location>
        <begin position="349"/>
        <end position="402"/>
    </location>
</feature>
<evidence type="ECO:0000256" key="2">
    <source>
        <dbReference type="ARBA" id="ARBA00022771"/>
    </source>
</evidence>
<dbReference type="Proteomes" id="UP001158986">
    <property type="component" value="Unassembled WGS sequence"/>
</dbReference>
<dbReference type="PANTHER" id="PTHR43102">
    <property type="entry name" value="SLR1143 PROTEIN"/>
    <property type="match status" value="1"/>
</dbReference>
<keyword evidence="2 4" id="KW-0863">Zinc-finger</keyword>
<sequence>MSLTIVNTEQEARLYGRMKAKEIFQSMRWKRIHLLSDDTAKLYENLPQGLTCHMSRIGSYSLRAVKVLRASLAEVEAVLTGQTELLGRDDTPSSLLARLLPATYVSGGSIRQYPMLYHSTSEQEKVALEYTRVKPYTAVIQEEAQEEVKKKAVVLELMDNHVLLSYTLLTQLQRSDTSKKTKKEKENMVVTPSVPSLLHLYRPVRSPVFAERRQDFRLEKLATSDFNITYIIQETPRSREDGDLQKDAVQTVTLEVVLTCSLESSQVEMVVDNNNKNKAKKDLERQQKQRIRHDALCLTRLQPYIDAYRQEKFLRPQSYQSQPREPQHDPRNCDPNMLRGSLFAGGRTCGVCHRKFRPFRWKRQCEACEKLVCNQCVSVLAVTPSLSRRKKRMCSQCMYNETANAAAMHKDAAEAIHDNAKSLGSSSGSVIARALRENSRANVSQFPSLDSLVTQHKLSRKAASVEMGESSKIFGRLQIDFGLDPSLVSTCSDIPDRRRARSRQSQLSQGSVVSTTSNASSTNNLVAATNDNRRATLPTHIDLYDVESAVVESMRSRRAKTVLLDDAEKKPVTHKALDLITSVSSSPPTYYLHSTLTKEVNYEEEQRQRMAIPHASSCETSKMEFIQLTTPKPDYELDFSWYNIFPKAPVERTAAEFSRAKYVEVTGLKLDARSLVFLRHDKALADLASCVLKVASQWNTCSINVVGSYKVYCLVTAFNKPDPLDLDGGMLELETSPVVVDNVVPREESVSSYVVHYRSPFFVGEMEQDSRFRAHPLHTEQRAVSLLSFPIYSSGADASGVHCDGEAYCVATLDLWKRDNVPASSYISHDWMSNMGDLLRKISARLEDVALESHAGLIPLPHSTHSLGSLYDSRGIARHADSIINPYEIGSESMVDLSSFSQAETMDQLTSLSYAKVRGVGLGGITSPGSLTWKYNSDNESTTSSQSASSSCSQSSRYSSHLYSAADMHTTIESLLHQASKTSQYISETGVFI</sequence>
<dbReference type="PANTHER" id="PTHR43102:SF2">
    <property type="entry name" value="GAF DOMAIN-CONTAINING PROTEIN"/>
    <property type="match status" value="1"/>
</dbReference>
<reference evidence="7 8" key="1">
    <citation type="submission" date="2021-11" db="EMBL/GenBank/DDBJ databases">
        <authorList>
            <person name="Islam A."/>
            <person name="Islam S."/>
            <person name="Flora M.S."/>
            <person name="Rahman M."/>
            <person name="Ziaur R.M."/>
            <person name="Epstein J.H."/>
            <person name="Hassan M."/>
            <person name="Klassen M."/>
            <person name="Woodard K."/>
            <person name="Webb A."/>
            <person name="Webby R.J."/>
            <person name="El Zowalaty M.E."/>
        </authorList>
    </citation>
    <scope>NUCLEOTIDE SEQUENCE [LARGE SCALE GENOMIC DNA]</scope>
    <source>
        <strain evidence="7">Pbs1</strain>
    </source>
</reference>
<dbReference type="PROSITE" id="PS50178">
    <property type="entry name" value="ZF_FYVE"/>
    <property type="match status" value="1"/>
</dbReference>
<evidence type="ECO:0000256" key="3">
    <source>
        <dbReference type="ARBA" id="ARBA00022833"/>
    </source>
</evidence>
<comment type="caution">
    <text evidence="7">The sequence shown here is derived from an EMBL/GenBank/DDBJ whole genome shotgun (WGS) entry which is preliminary data.</text>
</comment>
<feature type="region of interest" description="Disordered" evidence="5">
    <location>
        <begin position="495"/>
        <end position="519"/>
    </location>
</feature>
<dbReference type="EMBL" id="CAKLCB010000080">
    <property type="protein sequence ID" value="CAH0514652.1"/>
    <property type="molecule type" value="Genomic_DNA"/>
</dbReference>
<feature type="compositionally biased region" description="Low complexity" evidence="5">
    <location>
        <begin position="503"/>
        <end position="519"/>
    </location>
</feature>
<name>A0ABN8CNF8_9STRA</name>
<proteinExistence type="predicted"/>
<accession>A0ABN8CNF8</accession>
<dbReference type="InterPro" id="IPR011011">
    <property type="entry name" value="Znf_FYVE_PHD"/>
</dbReference>
<gene>
    <name evidence="7" type="ORF">PBS001_LOCUS1394</name>
</gene>
<dbReference type="Gene3D" id="3.30.40.10">
    <property type="entry name" value="Zinc/RING finger domain, C3HC4 (zinc finger)"/>
    <property type="match status" value="1"/>
</dbReference>
<keyword evidence="8" id="KW-1185">Reference proteome</keyword>
<keyword evidence="1" id="KW-0479">Metal-binding</keyword>
<evidence type="ECO:0000256" key="4">
    <source>
        <dbReference type="PROSITE-ProRule" id="PRU00091"/>
    </source>
</evidence>
<evidence type="ECO:0000313" key="7">
    <source>
        <dbReference type="EMBL" id="CAH0514652.1"/>
    </source>
</evidence>
<dbReference type="InterPro" id="IPR013083">
    <property type="entry name" value="Znf_RING/FYVE/PHD"/>
</dbReference>
<evidence type="ECO:0000259" key="6">
    <source>
        <dbReference type="PROSITE" id="PS50178"/>
    </source>
</evidence>
<dbReference type="CDD" id="cd00065">
    <property type="entry name" value="FYVE_like_SF"/>
    <property type="match status" value="1"/>
</dbReference>
<dbReference type="SUPFAM" id="SSF57903">
    <property type="entry name" value="FYVE/PHD zinc finger"/>
    <property type="match status" value="1"/>
</dbReference>
<dbReference type="InterPro" id="IPR017455">
    <property type="entry name" value="Znf_FYVE-rel"/>
</dbReference>
<evidence type="ECO:0000256" key="5">
    <source>
        <dbReference type="SAM" id="MobiDB-lite"/>
    </source>
</evidence>
<keyword evidence="3" id="KW-0862">Zinc</keyword>
<organism evidence="7 8">
    <name type="scientific">Peronospora belbahrii</name>
    <dbReference type="NCBI Taxonomy" id="622444"/>
    <lineage>
        <taxon>Eukaryota</taxon>
        <taxon>Sar</taxon>
        <taxon>Stramenopiles</taxon>
        <taxon>Oomycota</taxon>
        <taxon>Peronosporomycetes</taxon>
        <taxon>Peronosporales</taxon>
        <taxon>Peronosporaceae</taxon>
        <taxon>Peronospora</taxon>
    </lineage>
</organism>